<name>A0ACB0YEE7_MELEN</name>
<evidence type="ECO:0000313" key="2">
    <source>
        <dbReference type="Proteomes" id="UP001497535"/>
    </source>
</evidence>
<sequence length="78" mass="7710">MGRLLTFSATSSLLIAGDSCGFPKPSFSGDHGSTASSSLIVGNSCDSLSSRLCLEWCTGSSKGGVQGSSSSSTTPGNS</sequence>
<dbReference type="Proteomes" id="UP001497535">
    <property type="component" value="Unassembled WGS sequence"/>
</dbReference>
<dbReference type="EMBL" id="CAVMJV010000010">
    <property type="protein sequence ID" value="CAK5043181.1"/>
    <property type="molecule type" value="Genomic_DNA"/>
</dbReference>
<reference evidence="1" key="1">
    <citation type="submission" date="2023-11" db="EMBL/GenBank/DDBJ databases">
        <authorList>
            <person name="Poullet M."/>
        </authorList>
    </citation>
    <scope>NUCLEOTIDE SEQUENCE</scope>
    <source>
        <strain evidence="1">E1834</strain>
    </source>
</reference>
<comment type="caution">
    <text evidence="1">The sequence shown here is derived from an EMBL/GenBank/DDBJ whole genome shotgun (WGS) entry which is preliminary data.</text>
</comment>
<evidence type="ECO:0000313" key="1">
    <source>
        <dbReference type="EMBL" id="CAK5043181.1"/>
    </source>
</evidence>
<proteinExistence type="predicted"/>
<protein>
    <submittedName>
        <fullName evidence="1">Uncharacterized protein</fullName>
    </submittedName>
</protein>
<organism evidence="1 2">
    <name type="scientific">Meloidogyne enterolobii</name>
    <name type="common">Root-knot nematode worm</name>
    <name type="synonym">Meloidogyne mayaguensis</name>
    <dbReference type="NCBI Taxonomy" id="390850"/>
    <lineage>
        <taxon>Eukaryota</taxon>
        <taxon>Metazoa</taxon>
        <taxon>Ecdysozoa</taxon>
        <taxon>Nematoda</taxon>
        <taxon>Chromadorea</taxon>
        <taxon>Rhabditida</taxon>
        <taxon>Tylenchina</taxon>
        <taxon>Tylenchomorpha</taxon>
        <taxon>Tylenchoidea</taxon>
        <taxon>Meloidogynidae</taxon>
        <taxon>Meloidogyninae</taxon>
        <taxon>Meloidogyne</taxon>
    </lineage>
</organism>
<keyword evidence="2" id="KW-1185">Reference proteome</keyword>
<accession>A0ACB0YEE7</accession>
<gene>
    <name evidence="1" type="ORF">MENTE1834_LOCUS11085</name>
</gene>